<dbReference type="EMBL" id="KY774314">
    <property type="protein sequence ID" value="ART32081.1"/>
    <property type="molecule type" value="Genomic_DNA"/>
</dbReference>
<organism evidence="1">
    <name type="scientific">Utricularia reniformis</name>
    <dbReference type="NCBI Taxonomy" id="192314"/>
    <lineage>
        <taxon>Eukaryota</taxon>
        <taxon>Viridiplantae</taxon>
        <taxon>Streptophyta</taxon>
        <taxon>Embryophyta</taxon>
        <taxon>Tracheophyta</taxon>
        <taxon>Spermatophyta</taxon>
        <taxon>Magnoliopsida</taxon>
        <taxon>eudicotyledons</taxon>
        <taxon>Gunneridae</taxon>
        <taxon>Pentapetalae</taxon>
        <taxon>asterids</taxon>
        <taxon>lamiids</taxon>
        <taxon>Lamiales</taxon>
        <taxon>Lentibulariaceae</taxon>
        <taxon>Utricularia</taxon>
    </lineage>
</organism>
<evidence type="ECO:0000313" key="1">
    <source>
        <dbReference type="EMBL" id="ART32081.1"/>
    </source>
</evidence>
<name>A0A1Y0B3U3_9LAMI</name>
<proteinExistence type="predicted"/>
<accession>A0A1Y0B3U3</accession>
<keyword evidence="1" id="KW-0496">Mitochondrion</keyword>
<sequence length="128" mass="14881">MRPEVPRWHSQADALEAGFRVAHLDSIEHHHIFERKVKVREWISLPAFRSLIIWLSPLVESCLNKGEESAEASSIAWILDSWVENKINVVGFDTVFIISEANNIKKNKWELIYIYKSRSPRQVNKGEV</sequence>
<gene>
    <name evidence="1" type="ORF">AEK19_MT1914</name>
</gene>
<geneLocation type="mitochondrion" evidence="1"/>
<dbReference type="AlphaFoldDB" id="A0A1Y0B3U3"/>
<protein>
    <submittedName>
        <fullName evidence="1">Uncharacterized protein</fullName>
    </submittedName>
</protein>
<reference evidence="1" key="1">
    <citation type="submission" date="2017-03" db="EMBL/GenBank/DDBJ databases">
        <title>The mitochondrial genome of the carnivorous plant Utricularia reniformis (Lentibulariaceae): structure, comparative analysis and evolutionary landmarks.</title>
        <authorList>
            <person name="Silva S.R."/>
            <person name="Alvarenga D.O."/>
            <person name="Michael T.P."/>
            <person name="Miranda V.F.O."/>
            <person name="Varani A.M."/>
        </authorList>
    </citation>
    <scope>NUCLEOTIDE SEQUENCE</scope>
</reference>